<keyword evidence="1 4" id="KW-0808">Transferase</keyword>
<feature type="domain" description="N-acetyltransferase" evidence="3">
    <location>
        <begin position="1"/>
        <end position="157"/>
    </location>
</feature>
<dbReference type="Proteomes" id="UP000272729">
    <property type="component" value="Unassembled WGS sequence"/>
</dbReference>
<comment type="caution">
    <text evidence="4">The sequence shown here is derived from an EMBL/GenBank/DDBJ whole genome shotgun (WGS) entry which is preliminary data.</text>
</comment>
<keyword evidence="5" id="KW-1185">Reference proteome</keyword>
<dbReference type="PANTHER" id="PTHR43877">
    <property type="entry name" value="AMINOALKYLPHOSPHONATE N-ACETYLTRANSFERASE-RELATED-RELATED"/>
    <property type="match status" value="1"/>
</dbReference>
<dbReference type="RefSeq" id="WP_121222610.1">
    <property type="nucleotide sequence ID" value="NZ_JBIUBA010000005.1"/>
</dbReference>
<dbReference type="GO" id="GO:0016747">
    <property type="term" value="F:acyltransferase activity, transferring groups other than amino-acyl groups"/>
    <property type="evidence" value="ECO:0007669"/>
    <property type="project" value="InterPro"/>
</dbReference>
<dbReference type="SUPFAM" id="SSF55729">
    <property type="entry name" value="Acyl-CoA N-acyltransferases (Nat)"/>
    <property type="match status" value="2"/>
</dbReference>
<gene>
    <name evidence="4" type="ORF">DFJ66_3675</name>
</gene>
<proteinExistence type="predicted"/>
<name>A0A495XBC9_9PSEU</name>
<dbReference type="Gene3D" id="3.40.630.30">
    <property type="match status" value="1"/>
</dbReference>
<dbReference type="AlphaFoldDB" id="A0A495XBC9"/>
<dbReference type="PANTHER" id="PTHR43877:SF1">
    <property type="entry name" value="ACETYLTRANSFERASE"/>
    <property type="match status" value="1"/>
</dbReference>
<evidence type="ECO:0000256" key="2">
    <source>
        <dbReference type="ARBA" id="ARBA00023315"/>
    </source>
</evidence>
<dbReference type="EMBL" id="RBXR01000001">
    <property type="protein sequence ID" value="RKT70415.1"/>
    <property type="molecule type" value="Genomic_DNA"/>
</dbReference>
<dbReference type="InterPro" id="IPR000182">
    <property type="entry name" value="GNAT_dom"/>
</dbReference>
<evidence type="ECO:0000313" key="5">
    <source>
        <dbReference type="Proteomes" id="UP000272729"/>
    </source>
</evidence>
<keyword evidence="2" id="KW-0012">Acyltransferase</keyword>
<sequence length="323" mass="35644">MDVARFDPHREDPVPVARVQVAAMEHARTPGPRPNVDTAVWRLRNPFPDLGPAVHWVARAGGEVVGVAVAYFPERENTSSVLLTITVHPDHRRRGAGAALLRAVVAESVARGRTSAEVWQVDEGGPGEAWASSLGFRVGWRTVLQQLDVTDARTDVPVPAGYRFRRWIGAAPDDLVESYARARNAIGDSPLGDAEFEHPEWTVERVREEEAARRRQDVEQLVVVAVHEESGEVAGLTEVETRPTAPTWLMQRDTAVVAAHRGRGLGVAMKAGLLRWVLPERPEVQSVLTGTGSDNVAMQRVNHALGYRDVRTWLFLQREVEGL</sequence>
<reference evidence="4 5" key="1">
    <citation type="submission" date="2018-10" db="EMBL/GenBank/DDBJ databases">
        <title>Sequencing the genomes of 1000 actinobacteria strains.</title>
        <authorList>
            <person name="Klenk H.-P."/>
        </authorList>
    </citation>
    <scope>NUCLEOTIDE SEQUENCE [LARGE SCALE GENOMIC DNA]</scope>
    <source>
        <strain evidence="4 5">DSM 43911</strain>
    </source>
</reference>
<evidence type="ECO:0000313" key="4">
    <source>
        <dbReference type="EMBL" id="RKT70415.1"/>
    </source>
</evidence>
<evidence type="ECO:0000259" key="3">
    <source>
        <dbReference type="PROSITE" id="PS51186"/>
    </source>
</evidence>
<protein>
    <submittedName>
        <fullName evidence="4">Acetyltransferase (GNAT) family protein</fullName>
    </submittedName>
</protein>
<dbReference type="OrthoDB" id="4119890at2"/>
<evidence type="ECO:0000256" key="1">
    <source>
        <dbReference type="ARBA" id="ARBA00022679"/>
    </source>
</evidence>
<dbReference type="PROSITE" id="PS51186">
    <property type="entry name" value="GNAT"/>
    <property type="match status" value="1"/>
</dbReference>
<dbReference type="Pfam" id="PF00583">
    <property type="entry name" value="Acetyltransf_1"/>
    <property type="match status" value="2"/>
</dbReference>
<organism evidence="4 5">
    <name type="scientific">Saccharothrix variisporea</name>
    <dbReference type="NCBI Taxonomy" id="543527"/>
    <lineage>
        <taxon>Bacteria</taxon>
        <taxon>Bacillati</taxon>
        <taxon>Actinomycetota</taxon>
        <taxon>Actinomycetes</taxon>
        <taxon>Pseudonocardiales</taxon>
        <taxon>Pseudonocardiaceae</taxon>
        <taxon>Saccharothrix</taxon>
    </lineage>
</organism>
<dbReference type="CDD" id="cd04301">
    <property type="entry name" value="NAT_SF"/>
    <property type="match status" value="1"/>
</dbReference>
<accession>A0A495XBC9</accession>
<dbReference type="InterPro" id="IPR050832">
    <property type="entry name" value="Bact_Acetyltransf"/>
</dbReference>
<dbReference type="InterPro" id="IPR016181">
    <property type="entry name" value="Acyl_CoA_acyltransferase"/>
</dbReference>